<proteinExistence type="predicted"/>
<feature type="signal peptide" evidence="1">
    <location>
        <begin position="1"/>
        <end position="17"/>
    </location>
</feature>
<reference evidence="2" key="2">
    <citation type="submission" date="2019-04" db="EMBL/GenBank/DDBJ databases">
        <title>Unravelling the molecular evolution of spider venoms.</title>
        <authorList>
            <person name="Pineda S."/>
        </authorList>
    </citation>
    <scope>NUCLEOTIDE SEQUENCE</scope>
</reference>
<sequence length="93" mass="10378">MKFTVILLFSLVVLAVASEFVEEDREIDIEEYLPEQQRACADLRQPCTKGDDCSCCGSEGVCNCKHPNKPGCYCKTAGPFEKIAKLLQRCKSK</sequence>
<dbReference type="AlphaFoldDB" id="A0A482Z979"/>
<dbReference type="EMBL" id="HAGS01000148">
    <property type="protein sequence ID" value="SMD46778.1"/>
    <property type="molecule type" value="Transcribed_RNA"/>
</dbReference>
<reference evidence="2" key="1">
    <citation type="submission" date="2017-03" db="EMBL/GenBank/DDBJ databases">
        <authorList>
            <person name="QRISCLOUD D."/>
        </authorList>
    </citation>
    <scope>NUCLEOTIDE SEQUENCE</scope>
</reference>
<evidence type="ECO:0000313" key="2">
    <source>
        <dbReference type="EMBL" id="SMD46778.1"/>
    </source>
</evidence>
<keyword evidence="1" id="KW-0732">Signal</keyword>
<feature type="chain" id="PRO_5019731459" evidence="1">
    <location>
        <begin position="18"/>
        <end position="93"/>
    </location>
</feature>
<evidence type="ECO:0000256" key="1">
    <source>
        <dbReference type="SAM" id="SignalP"/>
    </source>
</evidence>
<protein>
    <submittedName>
        <fullName evidence="2">U34-Lycotoxin-Lsp1a_1</fullName>
    </submittedName>
</protein>
<accession>A0A482Z979</accession>
<name>A0A482Z979_9ARAC</name>
<organism evidence="2">
    <name type="scientific">Lycosa sp. SGP-2016</name>
    <dbReference type="NCBI Taxonomy" id="1905177"/>
    <lineage>
        <taxon>Eukaryota</taxon>
        <taxon>Metazoa</taxon>
        <taxon>Ecdysozoa</taxon>
        <taxon>Arthropoda</taxon>
        <taxon>Chelicerata</taxon>
        <taxon>Arachnida</taxon>
        <taxon>Araneae</taxon>
        <taxon>Araneomorphae</taxon>
        <taxon>Entelegynae</taxon>
        <taxon>Lycosoidea</taxon>
        <taxon>Lycosidae</taxon>
        <taxon>Lycosa</taxon>
    </lineage>
</organism>